<comment type="function">
    <text evidence="1 9">Required for the export of heme to the periplasm for the biogenesis of c-type cytochromes.</text>
</comment>
<keyword evidence="9" id="KW-0813">Transport</keyword>
<feature type="domain" description="Cytochrome c assembly protein" evidence="10">
    <location>
        <begin position="9"/>
        <end position="181"/>
    </location>
</feature>
<keyword evidence="7 9" id="KW-1133">Transmembrane helix</keyword>
<feature type="transmembrane region" description="Helical" evidence="9">
    <location>
        <begin position="93"/>
        <end position="112"/>
    </location>
</feature>
<evidence type="ECO:0000256" key="5">
    <source>
        <dbReference type="ARBA" id="ARBA00022692"/>
    </source>
</evidence>
<dbReference type="NCBIfam" id="TIGR01191">
    <property type="entry name" value="ccmC"/>
    <property type="match status" value="1"/>
</dbReference>
<dbReference type="InterPro" id="IPR003557">
    <property type="entry name" value="Cyt_c_biogenesis_CcmC"/>
</dbReference>
<proteinExistence type="inferred from homology"/>
<dbReference type="AlphaFoldDB" id="A0A7C5M110"/>
<dbReference type="EMBL" id="DRMJ01000457">
    <property type="protein sequence ID" value="HHL43692.1"/>
    <property type="molecule type" value="Genomic_DNA"/>
</dbReference>
<dbReference type="PANTHER" id="PTHR30071:SF1">
    <property type="entry name" value="CYTOCHROME B_B6 PROTEIN-RELATED"/>
    <property type="match status" value="1"/>
</dbReference>
<evidence type="ECO:0000256" key="3">
    <source>
        <dbReference type="ARBA" id="ARBA00005840"/>
    </source>
</evidence>
<feature type="transmembrane region" description="Helical" evidence="9">
    <location>
        <begin position="124"/>
        <end position="142"/>
    </location>
</feature>
<keyword evidence="9" id="KW-0997">Cell inner membrane</keyword>
<dbReference type="Proteomes" id="UP000885830">
    <property type="component" value="Unassembled WGS sequence"/>
</dbReference>
<evidence type="ECO:0000256" key="2">
    <source>
        <dbReference type="ARBA" id="ARBA00004141"/>
    </source>
</evidence>
<gene>
    <name evidence="9" type="primary">ccmC</name>
    <name evidence="11" type="ORF">ENJ42_08745</name>
</gene>
<evidence type="ECO:0000256" key="1">
    <source>
        <dbReference type="ARBA" id="ARBA00002442"/>
    </source>
</evidence>
<keyword evidence="5 9" id="KW-0812">Transmembrane</keyword>
<evidence type="ECO:0000256" key="8">
    <source>
        <dbReference type="ARBA" id="ARBA00023136"/>
    </source>
</evidence>
<feature type="transmembrane region" description="Helical" evidence="9">
    <location>
        <begin position="21"/>
        <end position="40"/>
    </location>
</feature>
<feature type="transmembrane region" description="Helical" evidence="9">
    <location>
        <begin position="60"/>
        <end position="81"/>
    </location>
</feature>
<dbReference type="Pfam" id="PF01578">
    <property type="entry name" value="Cytochrom_C_asm"/>
    <property type="match status" value="1"/>
</dbReference>
<dbReference type="GO" id="GO:0005886">
    <property type="term" value="C:plasma membrane"/>
    <property type="evidence" value="ECO:0007669"/>
    <property type="project" value="UniProtKB-SubCell"/>
</dbReference>
<organism evidence="11">
    <name type="scientific">Hellea balneolensis</name>
    <dbReference type="NCBI Taxonomy" id="287478"/>
    <lineage>
        <taxon>Bacteria</taxon>
        <taxon>Pseudomonadati</taxon>
        <taxon>Pseudomonadota</taxon>
        <taxon>Alphaproteobacteria</taxon>
        <taxon>Maricaulales</taxon>
        <taxon>Robiginitomaculaceae</taxon>
        <taxon>Hellea</taxon>
    </lineage>
</organism>
<evidence type="ECO:0000313" key="11">
    <source>
        <dbReference type="EMBL" id="HHL43692.1"/>
    </source>
</evidence>
<comment type="similarity">
    <text evidence="3 9">Belongs to the CcmC/CycZ/HelC family.</text>
</comment>
<evidence type="ECO:0000256" key="6">
    <source>
        <dbReference type="ARBA" id="ARBA00022748"/>
    </source>
</evidence>
<dbReference type="InterPro" id="IPR045062">
    <property type="entry name" value="Cyt_c_biogenesis_CcsA/CcmC"/>
</dbReference>
<evidence type="ECO:0000256" key="9">
    <source>
        <dbReference type="RuleBase" id="RU364092"/>
    </source>
</evidence>
<evidence type="ECO:0000259" key="10">
    <source>
        <dbReference type="Pfam" id="PF01578"/>
    </source>
</evidence>
<comment type="subcellular location">
    <subcellularLocation>
        <location evidence="9">Cell inner membrane</location>
    </subcellularLocation>
    <subcellularLocation>
        <location evidence="2">Membrane</location>
        <topology evidence="2">Multi-pass membrane protein</topology>
    </subcellularLocation>
</comment>
<dbReference type="GO" id="GO:0017004">
    <property type="term" value="P:cytochrome complex assembly"/>
    <property type="evidence" value="ECO:0007669"/>
    <property type="project" value="UniProtKB-KW"/>
</dbReference>
<keyword evidence="9" id="KW-1003">Cell membrane</keyword>
<dbReference type="GO" id="GO:0020037">
    <property type="term" value="F:heme binding"/>
    <property type="evidence" value="ECO:0007669"/>
    <property type="project" value="InterPro"/>
</dbReference>
<dbReference type="PRINTS" id="PR01386">
    <property type="entry name" value="CCMCBIOGNSIS"/>
</dbReference>
<keyword evidence="6 9" id="KW-0201">Cytochrome c-type biogenesis</keyword>
<dbReference type="InterPro" id="IPR002541">
    <property type="entry name" value="Cyt_c_assembly"/>
</dbReference>
<dbReference type="PANTHER" id="PTHR30071">
    <property type="entry name" value="HEME EXPORTER PROTEIN C"/>
    <property type="match status" value="1"/>
</dbReference>
<keyword evidence="8 9" id="KW-0472">Membrane</keyword>
<protein>
    <recommendedName>
        <fullName evidence="4 9">Heme exporter protein C</fullName>
    </recommendedName>
    <alternativeName>
        <fullName evidence="9">Cytochrome c-type biogenesis protein</fullName>
    </alternativeName>
</protein>
<evidence type="ECO:0000256" key="7">
    <source>
        <dbReference type="ARBA" id="ARBA00022989"/>
    </source>
</evidence>
<sequence length="248" mass="27882">MISLLANPLRFQKFARYAAPIFAFLSIICIGAGIWFGLWHSPADQLQGHSARVMYVHVPAAWNSMMAYSIMAVSSLIFFVWRHPLADELAKACALPGAAFTALALFTGAMWGKTSWGTYWQWDGRMTSYLILLFLFIGYMSVRATIENKQQAARIAGLVAMVGSINLPIIKFSVDWWNSLHQTAVVSSPGAPGLPGSMLTPLLLMFFGYSFFFGWYVIRRVQISIIENQKKRKNRQKPTTSIRVETIE</sequence>
<reference evidence="11" key="1">
    <citation type="journal article" date="2020" name="mSystems">
        <title>Genome- and Community-Level Interaction Insights into Carbon Utilization and Element Cycling Functions of Hydrothermarchaeota in Hydrothermal Sediment.</title>
        <authorList>
            <person name="Zhou Z."/>
            <person name="Liu Y."/>
            <person name="Xu W."/>
            <person name="Pan J."/>
            <person name="Luo Z.H."/>
            <person name="Li M."/>
        </authorList>
    </citation>
    <scope>NUCLEOTIDE SEQUENCE [LARGE SCALE GENOMIC DNA]</scope>
    <source>
        <strain evidence="11">HyVt-485</strain>
    </source>
</reference>
<feature type="transmembrane region" description="Helical" evidence="9">
    <location>
        <begin position="194"/>
        <end position="218"/>
    </location>
</feature>
<name>A0A7C5M110_9PROT</name>
<accession>A0A7C5M110</accession>
<evidence type="ECO:0000256" key="4">
    <source>
        <dbReference type="ARBA" id="ARBA00016463"/>
    </source>
</evidence>
<feature type="transmembrane region" description="Helical" evidence="9">
    <location>
        <begin position="154"/>
        <end position="174"/>
    </location>
</feature>
<comment type="caution">
    <text evidence="11">The sequence shown here is derived from an EMBL/GenBank/DDBJ whole genome shotgun (WGS) entry which is preliminary data.</text>
</comment>
<dbReference type="GO" id="GO:0015232">
    <property type="term" value="F:heme transmembrane transporter activity"/>
    <property type="evidence" value="ECO:0007669"/>
    <property type="project" value="InterPro"/>
</dbReference>